<dbReference type="InterPro" id="IPR018129">
    <property type="entry name" value="PEP_COase_Lys_AS"/>
</dbReference>
<dbReference type="HOGENOM" id="CLU_006557_2_0_0"/>
<protein>
    <recommendedName>
        <fullName evidence="2">Phosphoenolpyruvate carboxylase</fullName>
    </recommendedName>
</protein>
<dbReference type="Proteomes" id="UP000000263">
    <property type="component" value="Chromosome"/>
</dbReference>
<comment type="function">
    <text evidence="1">Forms oxaloacetate, a four-carbon dicarboxylic acid source for the tricarboxylic acid cycle.</text>
</comment>
<dbReference type="InterPro" id="IPR021135">
    <property type="entry name" value="PEP_COase"/>
</dbReference>
<dbReference type="InterPro" id="IPR033129">
    <property type="entry name" value="PEPCASE_His_AS"/>
</dbReference>
<gene>
    <name evidence="5" type="ordered locus">Rcas_2967</name>
</gene>
<evidence type="ECO:0000256" key="3">
    <source>
        <dbReference type="PROSITE-ProRule" id="PRU10111"/>
    </source>
</evidence>
<dbReference type="SUPFAM" id="SSF51621">
    <property type="entry name" value="Phosphoenolpyruvate/pyruvate domain"/>
    <property type="match status" value="1"/>
</dbReference>
<feature type="active site" evidence="3">
    <location>
        <position position="129"/>
    </location>
</feature>
<accession>A7NN93</accession>
<keyword evidence="5" id="KW-0670">Pyruvate</keyword>
<dbReference type="KEGG" id="rca:Rcas_2967"/>
<dbReference type="PANTHER" id="PTHR30523:SF32">
    <property type="entry name" value="PHOSPHOENOLPYRUVATE CARBOXYLASE"/>
    <property type="match status" value="1"/>
</dbReference>
<dbReference type="PRINTS" id="PR00150">
    <property type="entry name" value="PEPCARBXLASE"/>
</dbReference>
<evidence type="ECO:0000313" key="5">
    <source>
        <dbReference type="EMBL" id="ABU59026.1"/>
    </source>
</evidence>
<feature type="active site" evidence="4">
    <location>
        <position position="572"/>
    </location>
</feature>
<dbReference type="PANTHER" id="PTHR30523">
    <property type="entry name" value="PHOSPHOENOLPYRUVATE CARBOXYLASE"/>
    <property type="match status" value="1"/>
</dbReference>
<dbReference type="GO" id="GO:0006099">
    <property type="term" value="P:tricarboxylic acid cycle"/>
    <property type="evidence" value="ECO:0007669"/>
    <property type="project" value="InterPro"/>
</dbReference>
<evidence type="ECO:0000256" key="2">
    <source>
        <dbReference type="ARBA" id="ARBA00022419"/>
    </source>
</evidence>
<name>A7NN93_ROSCS</name>
<reference evidence="5 6" key="1">
    <citation type="submission" date="2007-08" db="EMBL/GenBank/DDBJ databases">
        <title>Complete sequence of Roseiflexus castenholzii DSM 13941.</title>
        <authorList>
            <consortium name="US DOE Joint Genome Institute"/>
            <person name="Copeland A."/>
            <person name="Lucas S."/>
            <person name="Lapidus A."/>
            <person name="Barry K."/>
            <person name="Glavina del Rio T."/>
            <person name="Dalin E."/>
            <person name="Tice H."/>
            <person name="Pitluck S."/>
            <person name="Thompson L.S."/>
            <person name="Brettin T."/>
            <person name="Bruce D."/>
            <person name="Detter J.C."/>
            <person name="Han C."/>
            <person name="Tapia R."/>
            <person name="Schmutz J."/>
            <person name="Larimer F."/>
            <person name="Land M."/>
            <person name="Hauser L."/>
            <person name="Kyrpides N."/>
            <person name="Mikhailova N."/>
            <person name="Bryant D.A."/>
            <person name="Hanada S."/>
            <person name="Tsukatani Y."/>
            <person name="Richardson P."/>
        </authorList>
    </citation>
    <scope>NUCLEOTIDE SEQUENCE [LARGE SCALE GENOMIC DNA]</scope>
    <source>
        <strain evidence="6">DSM 13941 / HLO8</strain>
    </source>
</reference>
<dbReference type="GO" id="GO:0015977">
    <property type="term" value="P:carbon fixation"/>
    <property type="evidence" value="ECO:0007669"/>
    <property type="project" value="InterPro"/>
</dbReference>
<organism evidence="5 6">
    <name type="scientific">Roseiflexus castenholzii (strain DSM 13941 / HLO8)</name>
    <dbReference type="NCBI Taxonomy" id="383372"/>
    <lineage>
        <taxon>Bacteria</taxon>
        <taxon>Bacillati</taxon>
        <taxon>Chloroflexota</taxon>
        <taxon>Chloroflexia</taxon>
        <taxon>Chloroflexales</taxon>
        <taxon>Roseiflexineae</taxon>
        <taxon>Roseiflexaceae</taxon>
        <taxon>Roseiflexus</taxon>
    </lineage>
</organism>
<keyword evidence="6" id="KW-1185">Reference proteome</keyword>
<dbReference type="InterPro" id="IPR015813">
    <property type="entry name" value="Pyrv/PenolPyrv_kinase-like_dom"/>
</dbReference>
<dbReference type="eggNOG" id="COG2352">
    <property type="taxonomic scope" value="Bacteria"/>
</dbReference>
<dbReference type="EMBL" id="CP000804">
    <property type="protein sequence ID" value="ABU59026.1"/>
    <property type="molecule type" value="Genomic_DNA"/>
</dbReference>
<proteinExistence type="predicted"/>
<dbReference type="Pfam" id="PF00311">
    <property type="entry name" value="PEPcase"/>
    <property type="match status" value="1"/>
</dbReference>
<dbReference type="PROSITE" id="PS00393">
    <property type="entry name" value="PEPCASE_2"/>
    <property type="match status" value="1"/>
</dbReference>
<sequence length="910" mass="101442">MSIGLGDIPAQARIERDLRWLLDRFYEALDAAGAADIHALLPWTGNPSCPVRLPERAPQAYAIAFQLLNLVEENAEAQTRRSAETIDGPAALRGLWGQILVQLRDAGLSAAQIAAALPRIQVELVLTAHPTEAKRATVLAHYRELYLQLVKAENQMWTPLERQGIAEDVRAILERLWRTGDIFLKRPDVSSELRNVIHYLRNVFPEALAYHDQRLRQIWEAIGNDPALLDDPDSLPLITFGTWVGGDRDGHPLVTADVTRMALMELRSHALELLRDQLTTLVRRLSLSNLLQTPPDFLTSALHHYADLLGDAGQQALDRNPHEPWRQMVNLMLARLPETAGVPAPGHYTRAAELIADLRLLDESLVAVGATRLARSDVRPLIRSVRVFGFHLAVLDIRQNSAFHDRALAQLLTAAGIDGSDYPSWDEARRMALIEAELESPRPFTRMGMPVGPEAEAVLSCYRVLVEHIHSYGADGLGALIVSMTRNLSDLLVVFLFARETGLLVSTPEGPVCPLPIVPLFETIDDLERSPLVLRDYLAHPIVQRSLEWQRQTRGAPERVQQVMIGYSDSNKDGGIGASLWALQKAQQALAAEGRMAGVRIRFFHGRGGTMSRGAGPTGRFIRALPVEALAGDLRMTEQGETISQKYANRISAVYNFELLLAGVTGSTLRPYTPRPQHLTMALDLLARHSQRAYRALVEHERFLPFFREATPIDAIEASRIGSRPARRTGAQSLTDLRAIPWVFSWNQARFYLSGWYGIGSGLAMVQAEEPALFDTLCAEMREWAPLHYLLGNAATSVMNADEHIMRAYAELVHDPVTRTVILDTILEEFARTRAMLERVYGGSLEEKRPYIARQLELRRAGLYSLHREQITSLRSWRAVRNLDPEAGEAQLRLLLLLINAIAAGLRATG</sequence>
<evidence type="ECO:0000256" key="1">
    <source>
        <dbReference type="ARBA" id="ARBA00003670"/>
    </source>
</evidence>
<keyword evidence="5" id="KW-0456">Lyase</keyword>
<evidence type="ECO:0000313" key="6">
    <source>
        <dbReference type="Proteomes" id="UP000000263"/>
    </source>
</evidence>
<dbReference type="PROSITE" id="PS00781">
    <property type="entry name" value="PEPCASE_1"/>
    <property type="match status" value="1"/>
</dbReference>
<dbReference type="STRING" id="383372.Rcas_2967"/>
<dbReference type="GO" id="GO:0005829">
    <property type="term" value="C:cytosol"/>
    <property type="evidence" value="ECO:0007669"/>
    <property type="project" value="TreeGrafter"/>
</dbReference>
<evidence type="ECO:0000256" key="4">
    <source>
        <dbReference type="PROSITE-ProRule" id="PRU10112"/>
    </source>
</evidence>
<dbReference type="Gene3D" id="1.20.1440.90">
    <property type="entry name" value="Phosphoenolpyruvate/pyruvate domain"/>
    <property type="match status" value="1"/>
</dbReference>
<dbReference type="RefSeq" id="WP_012121450.1">
    <property type="nucleotide sequence ID" value="NC_009767.1"/>
</dbReference>
<dbReference type="AlphaFoldDB" id="A7NN93"/>
<dbReference type="GO" id="GO:0008964">
    <property type="term" value="F:phosphoenolpyruvate carboxylase activity"/>
    <property type="evidence" value="ECO:0007669"/>
    <property type="project" value="InterPro"/>
</dbReference>